<keyword evidence="3" id="KW-1185">Reference proteome</keyword>
<evidence type="ECO:0000259" key="1">
    <source>
        <dbReference type="Pfam" id="PF03205"/>
    </source>
</evidence>
<dbReference type="AlphaFoldDB" id="A0A6V7R699"/>
<dbReference type="PANTHER" id="PTHR40072:SF1">
    <property type="entry name" value="MOLYBDOPTERIN-GUANINE DINUCLEOTIDE BIOSYNTHESIS ADAPTER PROTEIN"/>
    <property type="match status" value="1"/>
</dbReference>
<feature type="domain" description="Molybdopterin-guanine dinucleotide biosynthesis protein B (MobB)" evidence="1">
    <location>
        <begin position="3"/>
        <end position="114"/>
    </location>
</feature>
<dbReference type="InterPro" id="IPR052539">
    <property type="entry name" value="MGD_biosynthesis_adapter"/>
</dbReference>
<dbReference type="Gene3D" id="3.40.50.300">
    <property type="entry name" value="P-loop containing nucleotide triphosphate hydrolases"/>
    <property type="match status" value="1"/>
</dbReference>
<dbReference type="GO" id="GO:0005525">
    <property type="term" value="F:GTP binding"/>
    <property type="evidence" value="ECO:0007669"/>
    <property type="project" value="InterPro"/>
</dbReference>
<dbReference type="GO" id="GO:0006777">
    <property type="term" value="P:Mo-molybdopterin cofactor biosynthetic process"/>
    <property type="evidence" value="ECO:0007669"/>
    <property type="project" value="InterPro"/>
</dbReference>
<gene>
    <name evidence="2" type="primary">mobB</name>
    <name evidence="2" type="ORF">JEOSCH030_00320</name>
</gene>
<protein>
    <submittedName>
        <fullName evidence="2">Molybdopterin-guanine dinucleotide biosynthesis adapter protein</fullName>
    </submittedName>
</protein>
<dbReference type="Pfam" id="PF03205">
    <property type="entry name" value="MobB"/>
    <property type="match status" value="1"/>
</dbReference>
<dbReference type="PANTHER" id="PTHR40072">
    <property type="entry name" value="MOLYBDOPTERIN-GUANINE DINUCLEOTIDE BIOSYNTHESIS ADAPTER PROTEIN-RELATED"/>
    <property type="match status" value="1"/>
</dbReference>
<dbReference type="Proteomes" id="UP000521032">
    <property type="component" value="Unassembled WGS sequence"/>
</dbReference>
<accession>A0A6V7R699</accession>
<dbReference type="SUPFAM" id="SSF52540">
    <property type="entry name" value="P-loop containing nucleoside triphosphate hydrolases"/>
    <property type="match status" value="1"/>
</dbReference>
<sequence>MRVLQIVGYKNTGKTTLMIEFLRVIKSRGKKVCAIKHHHIDFLTGTTDSERFLEYADDVILNTPSVTYHSSKEVISLDAQIEAARKSGADFVLIEGYKNENYDKILLTTPLIETKTDRDDLEVTNCIKTFDLNTDLEAAVRWFKDWSKSYETI</sequence>
<dbReference type="EMBL" id="CAJEWE010000006">
    <property type="protein sequence ID" value="CAD2072574.1"/>
    <property type="molecule type" value="Genomic_DNA"/>
</dbReference>
<dbReference type="RefSeq" id="WP_186084980.1">
    <property type="nucleotide sequence ID" value="NZ_BMDB01000001.1"/>
</dbReference>
<evidence type="ECO:0000313" key="3">
    <source>
        <dbReference type="Proteomes" id="UP000521032"/>
    </source>
</evidence>
<dbReference type="InterPro" id="IPR027417">
    <property type="entry name" value="P-loop_NTPase"/>
</dbReference>
<evidence type="ECO:0000313" key="2">
    <source>
        <dbReference type="EMBL" id="CAD2072574.1"/>
    </source>
</evidence>
<dbReference type="InterPro" id="IPR004435">
    <property type="entry name" value="MobB_dom"/>
</dbReference>
<name>A0A6V7R699_9BACL</name>
<organism evidence="2 3">
    <name type="scientific">Phocicoccus schoeneichii</name>
    <dbReference type="NCBI Taxonomy" id="1812261"/>
    <lineage>
        <taxon>Bacteria</taxon>
        <taxon>Bacillati</taxon>
        <taxon>Bacillota</taxon>
        <taxon>Bacilli</taxon>
        <taxon>Bacillales</taxon>
        <taxon>Salinicoccaceae</taxon>
        <taxon>Phocicoccus</taxon>
    </lineage>
</organism>
<reference evidence="2 3" key="1">
    <citation type="submission" date="2020-07" db="EMBL/GenBank/DDBJ databases">
        <authorList>
            <person name="Criscuolo A."/>
        </authorList>
    </citation>
    <scope>NUCLEOTIDE SEQUENCE [LARGE SCALE GENOMIC DNA]</scope>
    <source>
        <strain evidence="3">CIP 111030</strain>
    </source>
</reference>
<proteinExistence type="predicted"/>
<dbReference type="NCBIfam" id="TIGR00176">
    <property type="entry name" value="mobB"/>
    <property type="match status" value="1"/>
</dbReference>
<comment type="caution">
    <text evidence="2">The sequence shown here is derived from an EMBL/GenBank/DDBJ whole genome shotgun (WGS) entry which is preliminary data.</text>
</comment>